<proteinExistence type="predicted"/>
<accession>A0A1B2DKH2</accession>
<sequence>MPSVKTGADHYAEYSFTSGAGSLTASQSLEILTAFNKNNWSSYTQTNDYSFNPTATAFTDSTHVTVYISGNLVWGIEP</sequence>
<dbReference type="EMBL" id="CP016808">
    <property type="protein sequence ID" value="ANY68208.1"/>
    <property type="molecule type" value="Genomic_DNA"/>
</dbReference>
<dbReference type="SUPFAM" id="SSF49384">
    <property type="entry name" value="Carbohydrate-binding domain"/>
    <property type="match status" value="1"/>
</dbReference>
<feature type="domain" description="CBM3" evidence="1">
    <location>
        <begin position="1"/>
        <end position="78"/>
    </location>
</feature>
<gene>
    <name evidence="2" type="ORF">BBD42_18295</name>
</gene>
<protein>
    <recommendedName>
        <fullName evidence="1">CBM3 domain-containing protein</fullName>
    </recommendedName>
</protein>
<evidence type="ECO:0000259" key="1">
    <source>
        <dbReference type="PROSITE" id="PS51172"/>
    </source>
</evidence>
<dbReference type="Gene3D" id="2.60.40.710">
    <property type="entry name" value="Endoglucanase-like"/>
    <property type="match status" value="1"/>
</dbReference>
<dbReference type="GO" id="GO:0005975">
    <property type="term" value="P:carbohydrate metabolic process"/>
    <property type="evidence" value="ECO:0007669"/>
    <property type="project" value="InterPro"/>
</dbReference>
<dbReference type="PROSITE" id="PS51172">
    <property type="entry name" value="CBM3"/>
    <property type="match status" value="1"/>
</dbReference>
<name>A0A1B2DKH2_9BACL</name>
<organism evidence="2">
    <name type="scientific">Paenibacillus sp. BIHB 4019</name>
    <dbReference type="NCBI Taxonomy" id="1870819"/>
    <lineage>
        <taxon>Bacteria</taxon>
        <taxon>Bacillati</taxon>
        <taxon>Bacillota</taxon>
        <taxon>Bacilli</taxon>
        <taxon>Bacillales</taxon>
        <taxon>Paenibacillaceae</taxon>
        <taxon>Paenibacillus</taxon>
    </lineage>
</organism>
<dbReference type="GO" id="GO:0030248">
    <property type="term" value="F:cellulose binding"/>
    <property type="evidence" value="ECO:0007669"/>
    <property type="project" value="InterPro"/>
</dbReference>
<evidence type="ECO:0000313" key="2">
    <source>
        <dbReference type="EMBL" id="ANY68208.1"/>
    </source>
</evidence>
<dbReference type="InterPro" id="IPR036966">
    <property type="entry name" value="CBM3_sf"/>
</dbReference>
<dbReference type="AlphaFoldDB" id="A0A1B2DKH2"/>
<dbReference type="InterPro" id="IPR008965">
    <property type="entry name" value="CBM2/CBM3_carb-bd_dom_sf"/>
</dbReference>
<reference evidence="2" key="1">
    <citation type="submission" date="2016-08" db="EMBL/GenBank/DDBJ databases">
        <title>Complete Genome Seqeunce of Paenibacillus sp. BIHB 4019 from tea rhizoplane.</title>
        <authorList>
            <person name="Thakur R."/>
            <person name="Swarnkar M.K."/>
            <person name="Gulati A."/>
        </authorList>
    </citation>
    <scope>NUCLEOTIDE SEQUENCE [LARGE SCALE GENOMIC DNA]</scope>
    <source>
        <strain evidence="2">BIHB4019</strain>
    </source>
</reference>
<dbReference type="InterPro" id="IPR001956">
    <property type="entry name" value="CBM3"/>
</dbReference>